<dbReference type="Proteomes" id="UP001157440">
    <property type="component" value="Unassembled WGS sequence"/>
</dbReference>
<feature type="signal peptide" evidence="1">
    <location>
        <begin position="1"/>
        <end position="28"/>
    </location>
</feature>
<proteinExistence type="predicted"/>
<feature type="chain" id="PRO_5041459098" evidence="1">
    <location>
        <begin position="29"/>
        <end position="119"/>
    </location>
</feature>
<dbReference type="EMBL" id="BSPL01000010">
    <property type="protein sequence ID" value="GLS69092.1"/>
    <property type="molecule type" value="Genomic_DNA"/>
</dbReference>
<evidence type="ECO:0000313" key="3">
    <source>
        <dbReference type="Proteomes" id="UP001157440"/>
    </source>
</evidence>
<protein>
    <submittedName>
        <fullName evidence="2">Uncharacterized protein</fullName>
    </submittedName>
</protein>
<organism evidence="2 3">
    <name type="scientific">Methylobacterium tardum</name>
    <dbReference type="NCBI Taxonomy" id="374432"/>
    <lineage>
        <taxon>Bacteria</taxon>
        <taxon>Pseudomonadati</taxon>
        <taxon>Pseudomonadota</taxon>
        <taxon>Alphaproteobacteria</taxon>
        <taxon>Hyphomicrobiales</taxon>
        <taxon>Methylobacteriaceae</taxon>
        <taxon>Methylobacterium</taxon>
    </lineage>
</organism>
<dbReference type="AlphaFoldDB" id="A0AA37TF73"/>
<evidence type="ECO:0000256" key="1">
    <source>
        <dbReference type="SAM" id="SignalP"/>
    </source>
</evidence>
<accession>A0AA37TF73</accession>
<sequence length="119" mass="12155">MQGLRYARLFPALLAAGAGLGAASPVRADGALAVQETRLHTPPDSHEPQRALFTVRNTGPDPVTQATVECTFTGAGGAVLDTPTAAVPEVAVGATAQAETIYYGWPRASGAACRLAAPR</sequence>
<comment type="caution">
    <text evidence="2">The sequence shown here is derived from an EMBL/GenBank/DDBJ whole genome shotgun (WGS) entry which is preliminary data.</text>
</comment>
<gene>
    <name evidence="2" type="ORF">GCM10007890_11040</name>
</gene>
<evidence type="ECO:0000313" key="2">
    <source>
        <dbReference type="EMBL" id="GLS69092.1"/>
    </source>
</evidence>
<name>A0AA37TF73_9HYPH</name>
<keyword evidence="1" id="KW-0732">Signal</keyword>
<dbReference type="RefSeq" id="WP_238199062.1">
    <property type="nucleotide sequence ID" value="NZ_BPQZ01000030.1"/>
</dbReference>
<keyword evidence="3" id="KW-1185">Reference proteome</keyword>
<reference evidence="3" key="1">
    <citation type="journal article" date="2019" name="Int. J. Syst. Evol. Microbiol.">
        <title>The Global Catalogue of Microorganisms (GCM) 10K type strain sequencing project: providing services to taxonomists for standard genome sequencing and annotation.</title>
        <authorList>
            <consortium name="The Broad Institute Genomics Platform"/>
            <consortium name="The Broad Institute Genome Sequencing Center for Infectious Disease"/>
            <person name="Wu L."/>
            <person name="Ma J."/>
        </authorList>
    </citation>
    <scope>NUCLEOTIDE SEQUENCE [LARGE SCALE GENOMIC DNA]</scope>
    <source>
        <strain evidence="3">NBRC 103632</strain>
    </source>
</reference>